<protein>
    <submittedName>
        <fullName evidence="2">Uncharacterized protein</fullName>
    </submittedName>
</protein>
<gene>
    <name evidence="2" type="ORF">J1N35_021845</name>
</gene>
<evidence type="ECO:0000313" key="3">
    <source>
        <dbReference type="Proteomes" id="UP000828251"/>
    </source>
</evidence>
<evidence type="ECO:0000313" key="2">
    <source>
        <dbReference type="EMBL" id="KAH1082084.1"/>
    </source>
</evidence>
<dbReference type="Proteomes" id="UP000828251">
    <property type="component" value="Unassembled WGS sequence"/>
</dbReference>
<dbReference type="AlphaFoldDB" id="A0A9D3VHI5"/>
<name>A0A9D3VHI5_9ROSI</name>
<evidence type="ECO:0000256" key="1">
    <source>
        <dbReference type="SAM" id="SignalP"/>
    </source>
</evidence>
<dbReference type="EMBL" id="JAIQCV010000007">
    <property type="protein sequence ID" value="KAH1082084.1"/>
    <property type="molecule type" value="Genomic_DNA"/>
</dbReference>
<feature type="chain" id="PRO_5039249696" evidence="1">
    <location>
        <begin position="22"/>
        <end position="94"/>
    </location>
</feature>
<keyword evidence="1" id="KW-0732">Signal</keyword>
<reference evidence="2 3" key="1">
    <citation type="journal article" date="2021" name="Plant Biotechnol. J.">
        <title>Multi-omics assisted identification of the key and species-specific regulatory components of drought-tolerant mechanisms in Gossypium stocksii.</title>
        <authorList>
            <person name="Yu D."/>
            <person name="Ke L."/>
            <person name="Zhang D."/>
            <person name="Wu Y."/>
            <person name="Sun Y."/>
            <person name="Mei J."/>
            <person name="Sun J."/>
            <person name="Sun Y."/>
        </authorList>
    </citation>
    <scope>NUCLEOTIDE SEQUENCE [LARGE SCALE GENOMIC DNA]</scope>
    <source>
        <strain evidence="3">cv. E1</strain>
        <tissue evidence="2">Leaf</tissue>
    </source>
</reference>
<accession>A0A9D3VHI5</accession>
<keyword evidence="3" id="KW-1185">Reference proteome</keyword>
<sequence>MWHVVIVGGVVVIGLLEFSMSEGVSVSMSLKRILMMASSGHSDEGLGKVPTGDGLVALATKFKQRKVSAVRDFLQGCGRVAAQITGPSEQATID</sequence>
<comment type="caution">
    <text evidence="2">The sequence shown here is derived from an EMBL/GenBank/DDBJ whole genome shotgun (WGS) entry which is preliminary data.</text>
</comment>
<feature type="signal peptide" evidence="1">
    <location>
        <begin position="1"/>
        <end position="21"/>
    </location>
</feature>
<organism evidence="2 3">
    <name type="scientific">Gossypium stocksii</name>
    <dbReference type="NCBI Taxonomy" id="47602"/>
    <lineage>
        <taxon>Eukaryota</taxon>
        <taxon>Viridiplantae</taxon>
        <taxon>Streptophyta</taxon>
        <taxon>Embryophyta</taxon>
        <taxon>Tracheophyta</taxon>
        <taxon>Spermatophyta</taxon>
        <taxon>Magnoliopsida</taxon>
        <taxon>eudicotyledons</taxon>
        <taxon>Gunneridae</taxon>
        <taxon>Pentapetalae</taxon>
        <taxon>rosids</taxon>
        <taxon>malvids</taxon>
        <taxon>Malvales</taxon>
        <taxon>Malvaceae</taxon>
        <taxon>Malvoideae</taxon>
        <taxon>Gossypium</taxon>
    </lineage>
</organism>
<proteinExistence type="predicted"/>